<dbReference type="Proteomes" id="UP000237271">
    <property type="component" value="Unassembled WGS sequence"/>
</dbReference>
<keyword evidence="9" id="KW-1185">Reference proteome</keyword>
<dbReference type="Gene3D" id="3.50.50.60">
    <property type="entry name" value="FAD/NAD(P)-binding domain"/>
    <property type="match status" value="3"/>
</dbReference>
<dbReference type="Gene3D" id="3.30.560.10">
    <property type="entry name" value="Glucose Oxidase, domain 3"/>
    <property type="match status" value="1"/>
</dbReference>
<dbReference type="EMBL" id="NCKW01006979">
    <property type="protein sequence ID" value="POM70488.1"/>
    <property type="molecule type" value="Genomic_DNA"/>
</dbReference>
<evidence type="ECO:0000256" key="3">
    <source>
        <dbReference type="ARBA" id="ARBA00022630"/>
    </source>
</evidence>
<keyword evidence="4 5" id="KW-0274">FAD</keyword>
<feature type="domain" description="Glucose-methanol-choline oxidoreductase N-terminal" evidence="7">
    <location>
        <begin position="32"/>
        <end position="46"/>
    </location>
</feature>
<comment type="cofactor">
    <cofactor evidence="1">
        <name>FAD</name>
        <dbReference type="ChEBI" id="CHEBI:57692"/>
    </cofactor>
</comment>
<evidence type="ECO:0000256" key="2">
    <source>
        <dbReference type="ARBA" id="ARBA00010790"/>
    </source>
</evidence>
<comment type="caution">
    <text evidence="8">The sequence shown here is derived from an EMBL/GenBank/DDBJ whole genome shotgun (WGS) entry which is preliminary data.</text>
</comment>
<dbReference type="PROSITE" id="PS00624">
    <property type="entry name" value="GMC_OXRED_2"/>
    <property type="match status" value="2"/>
</dbReference>
<dbReference type="InterPro" id="IPR000172">
    <property type="entry name" value="GMC_OxRdtase_N"/>
</dbReference>
<dbReference type="SUPFAM" id="SSF54373">
    <property type="entry name" value="FAD-linked reductases, C-terminal domain"/>
    <property type="match status" value="1"/>
</dbReference>
<accession>A0A2P4XY63</accession>
<evidence type="ECO:0000259" key="6">
    <source>
        <dbReference type="PROSITE" id="PS00623"/>
    </source>
</evidence>
<dbReference type="Pfam" id="PF05199">
    <property type="entry name" value="GMC_oxred_C"/>
    <property type="match status" value="1"/>
</dbReference>
<dbReference type="InterPro" id="IPR012132">
    <property type="entry name" value="GMC_OxRdtase"/>
</dbReference>
<organism evidence="8 9">
    <name type="scientific">Phytophthora palmivora</name>
    <dbReference type="NCBI Taxonomy" id="4796"/>
    <lineage>
        <taxon>Eukaryota</taxon>
        <taxon>Sar</taxon>
        <taxon>Stramenopiles</taxon>
        <taxon>Oomycota</taxon>
        <taxon>Peronosporomycetes</taxon>
        <taxon>Peronosporales</taxon>
        <taxon>Peronosporaceae</taxon>
        <taxon>Phytophthora</taxon>
    </lineage>
</organism>
<dbReference type="PROSITE" id="PS00623">
    <property type="entry name" value="GMC_OXRED_1"/>
    <property type="match status" value="1"/>
</dbReference>
<sequence>DNKKVIGIEIENSKTKAVSKILSGREVILSGGAINTPQLLLLSGVGDADHLNEFACKQPVTLYHATKRFPGKVLRIGYEWMTSKTGPGATPHCEVGGFIRTSQPDLQIQFSPGAVDEHYQLREIGHAMSGHISLMRGSRNGTVKLRNANPREHPIIDPKYMAEEESRVTLRKGVKLTREIFAQNAFKEFCGEGISPRDDVQSDKEIDAWARKYVATEFHASCTARMGVDDNSVVDTQTRVHGLEGLRIVDASIMPNIVSGNTNAPVIMIAEKAADMILGKPALPKTNAPVADPNNKVLLVEAGPSDRNRWDSFLIEMPAAVPINLADERYNWNFSTEPQEFLNNRRIRYPGGRVLGGSSSLNAMMYSRGHAKDYNDWETNGAKGWSYADCLPYFKRSENHELGGDDYRGGDGPLHVVRNTQKNQPLFQAFLDAGVQAGYPFTSNLNGYQQEGFGWHDLTIHEGKRWSTSAAFLHPVMHRKNLTVITDTYANRVVFNDKKAIGIEVENIKTKTVSKILSAKEVILSGGAINSPQLLMLSGIGDADHLKEIGVPLIHHLPAVGKNMEDHIGVNLQFACKQPITLYNASKKYPRNVLKIGYEWLTSKTGPGATPHCEVGGFIRTVCTVHLVSPSQIFRSFSVLVLLTSAASFAKTLVMQ</sequence>
<dbReference type="GO" id="GO:0016614">
    <property type="term" value="F:oxidoreductase activity, acting on CH-OH group of donors"/>
    <property type="evidence" value="ECO:0007669"/>
    <property type="project" value="InterPro"/>
</dbReference>
<feature type="non-terminal residue" evidence="8">
    <location>
        <position position="1"/>
    </location>
</feature>
<evidence type="ECO:0000313" key="9">
    <source>
        <dbReference type="Proteomes" id="UP000237271"/>
    </source>
</evidence>
<keyword evidence="3 5" id="KW-0285">Flavoprotein</keyword>
<evidence type="ECO:0000256" key="5">
    <source>
        <dbReference type="RuleBase" id="RU003968"/>
    </source>
</evidence>
<dbReference type="SUPFAM" id="SSF51905">
    <property type="entry name" value="FAD/NAD(P)-binding domain"/>
    <property type="match status" value="2"/>
</dbReference>
<feature type="domain" description="Glucose-methanol-choline oxidoreductase N-terminal" evidence="6">
    <location>
        <begin position="352"/>
        <end position="375"/>
    </location>
</feature>
<evidence type="ECO:0000256" key="4">
    <source>
        <dbReference type="ARBA" id="ARBA00022827"/>
    </source>
</evidence>
<dbReference type="InterPro" id="IPR007867">
    <property type="entry name" value="GMC_OxRtase_C"/>
</dbReference>
<proteinExistence type="inferred from homology"/>
<dbReference type="PANTHER" id="PTHR11552">
    <property type="entry name" value="GLUCOSE-METHANOL-CHOLINE GMC OXIDOREDUCTASE"/>
    <property type="match status" value="1"/>
</dbReference>
<comment type="similarity">
    <text evidence="2 5">Belongs to the GMC oxidoreductase family.</text>
</comment>
<name>A0A2P4XY63_9STRA</name>
<evidence type="ECO:0000313" key="8">
    <source>
        <dbReference type="EMBL" id="POM70488.1"/>
    </source>
</evidence>
<evidence type="ECO:0000256" key="1">
    <source>
        <dbReference type="ARBA" id="ARBA00001974"/>
    </source>
</evidence>
<gene>
    <name evidence="8" type="ORF">PHPALM_13061</name>
</gene>
<protein>
    <submittedName>
        <fullName evidence="8">Choline dehydrogenase</fullName>
    </submittedName>
</protein>
<dbReference type="GO" id="GO:0050660">
    <property type="term" value="F:flavin adenine dinucleotide binding"/>
    <property type="evidence" value="ECO:0007669"/>
    <property type="project" value="InterPro"/>
</dbReference>
<dbReference type="Pfam" id="PF00732">
    <property type="entry name" value="GMC_oxred_N"/>
    <property type="match status" value="2"/>
</dbReference>
<dbReference type="OrthoDB" id="269227at2759"/>
<dbReference type="InterPro" id="IPR036188">
    <property type="entry name" value="FAD/NAD-bd_sf"/>
</dbReference>
<reference evidence="8 9" key="1">
    <citation type="journal article" date="2017" name="Genome Biol. Evol.">
        <title>Phytophthora megakarya and P. palmivora, closely related causal agents of cacao black pod rot, underwent increases in genome sizes and gene numbers by different mechanisms.</title>
        <authorList>
            <person name="Ali S.S."/>
            <person name="Shao J."/>
            <person name="Lary D.J."/>
            <person name="Kronmiller B."/>
            <person name="Shen D."/>
            <person name="Strem M.D."/>
            <person name="Amoako-Attah I."/>
            <person name="Akrofi A.Y."/>
            <person name="Begoude B.A."/>
            <person name="Ten Hoopen G.M."/>
            <person name="Coulibaly K."/>
            <person name="Kebe B.I."/>
            <person name="Melnick R.L."/>
            <person name="Guiltinan M.J."/>
            <person name="Tyler B.M."/>
            <person name="Meinhardt L.W."/>
            <person name="Bailey B.A."/>
        </authorList>
    </citation>
    <scope>NUCLEOTIDE SEQUENCE [LARGE SCALE GENOMIC DNA]</scope>
    <source>
        <strain evidence="9">sbr112.9</strain>
    </source>
</reference>
<evidence type="ECO:0000259" key="7">
    <source>
        <dbReference type="PROSITE" id="PS00624"/>
    </source>
</evidence>
<feature type="domain" description="Glucose-methanol-choline oxidoreductase N-terminal" evidence="7">
    <location>
        <begin position="527"/>
        <end position="541"/>
    </location>
</feature>
<dbReference type="AlphaFoldDB" id="A0A2P4XY63"/>
<dbReference type="PANTHER" id="PTHR11552:SF147">
    <property type="entry name" value="CHOLINE DEHYDROGENASE, MITOCHONDRIAL"/>
    <property type="match status" value="1"/>
</dbReference>